<feature type="domain" description="Helix-turn-helix" evidence="1">
    <location>
        <begin position="98"/>
        <end position="158"/>
    </location>
</feature>
<protein>
    <recommendedName>
        <fullName evidence="1">Helix-turn-helix domain-containing protein</fullName>
    </recommendedName>
</protein>
<evidence type="ECO:0000313" key="3">
    <source>
        <dbReference type="Proteomes" id="UP001249851"/>
    </source>
</evidence>
<dbReference type="PANTHER" id="PTHR21301">
    <property type="entry name" value="REVERSE TRANSCRIPTASE"/>
    <property type="match status" value="1"/>
</dbReference>
<dbReference type="EMBL" id="JARQWQ010000158">
    <property type="protein sequence ID" value="KAK2548034.1"/>
    <property type="molecule type" value="Genomic_DNA"/>
</dbReference>
<proteinExistence type="predicted"/>
<dbReference type="AlphaFoldDB" id="A0AAD9PS74"/>
<dbReference type="CDD" id="cd10442">
    <property type="entry name" value="GIY-YIG_PLEs"/>
    <property type="match status" value="1"/>
</dbReference>
<keyword evidence="3" id="KW-1185">Reference proteome</keyword>
<evidence type="ECO:0000313" key="2">
    <source>
        <dbReference type="EMBL" id="KAK2548034.1"/>
    </source>
</evidence>
<dbReference type="Proteomes" id="UP001249851">
    <property type="component" value="Unassembled WGS sequence"/>
</dbReference>
<accession>A0AAD9PS74</accession>
<name>A0AAD9PS74_ACRCE</name>
<gene>
    <name evidence="2" type="ORF">P5673_031862</name>
</gene>
<comment type="caution">
    <text evidence="2">The sequence shown here is derived from an EMBL/GenBank/DDBJ whole genome shotgun (WGS) entry which is preliminary data.</text>
</comment>
<reference evidence="2" key="1">
    <citation type="journal article" date="2023" name="G3 (Bethesda)">
        <title>Whole genome assembly and annotation of the endangered Caribbean coral Acropora cervicornis.</title>
        <authorList>
            <person name="Selwyn J.D."/>
            <person name="Vollmer S.V."/>
        </authorList>
    </citation>
    <scope>NUCLEOTIDE SEQUENCE</scope>
    <source>
        <strain evidence="2">K2</strain>
    </source>
</reference>
<organism evidence="2 3">
    <name type="scientific">Acropora cervicornis</name>
    <name type="common">Staghorn coral</name>
    <dbReference type="NCBI Taxonomy" id="6130"/>
    <lineage>
        <taxon>Eukaryota</taxon>
        <taxon>Metazoa</taxon>
        <taxon>Cnidaria</taxon>
        <taxon>Anthozoa</taxon>
        <taxon>Hexacorallia</taxon>
        <taxon>Scleractinia</taxon>
        <taxon>Astrocoeniina</taxon>
        <taxon>Acroporidae</taxon>
        <taxon>Acropora</taxon>
    </lineage>
</organism>
<sequence>MAPAYANLFMHNLELQLLNLAPVKRYLWLRYTDDIFMIWTAGEQSLLEFLQWINQFHDNIKFTWDWSKRTINYPDVQIINSNGVIETDLYTKPTDKHQYLFHTSCHPKGVKQSIPYAQALRIRRICSTLVAFENREPALQKHLVNRGYNETLVRGQIHRARMLDRNELFAPRQGTTRKRVPFVVTYHPGIANIGGILKELHPLLSLSNRCKQAIQDLPMTEFRRPKSLKEYLVRAKLRPLDQETEDTRIIHKCASRRCDVCNYLIVGERFSRYTTSTRYTINRGLDCNSRNVVHLISCKVCGFQYVGFTTTKFRLRFNNHKSRLRAHSRTSAVDKESDDLVYRHFYSHGHHGLPDVSIQLIDKVNDKDDLLAKEGHWVYRLHSLKPDGLNESDFFFGHNRGERGRK</sequence>
<dbReference type="PANTHER" id="PTHR21301:SF10">
    <property type="entry name" value="REVERSE TRANSCRIPTASE DOMAIN-CONTAINING PROTEIN"/>
    <property type="match status" value="1"/>
</dbReference>
<reference evidence="2" key="2">
    <citation type="journal article" date="2023" name="Science">
        <title>Genomic signatures of disease resistance in endangered staghorn corals.</title>
        <authorList>
            <person name="Vollmer S.V."/>
            <person name="Selwyn J.D."/>
            <person name="Despard B.A."/>
            <person name="Roesel C.L."/>
        </authorList>
    </citation>
    <scope>NUCLEOTIDE SEQUENCE</scope>
    <source>
        <strain evidence="2">K2</strain>
    </source>
</reference>
<dbReference type="Pfam" id="PF26215">
    <property type="entry name" value="HTH_animal"/>
    <property type="match status" value="1"/>
</dbReference>
<dbReference type="InterPro" id="IPR035901">
    <property type="entry name" value="GIY-YIG_endonuc_sf"/>
</dbReference>
<evidence type="ECO:0000259" key="1">
    <source>
        <dbReference type="Pfam" id="PF26215"/>
    </source>
</evidence>
<dbReference type="InterPro" id="IPR058912">
    <property type="entry name" value="HTH_animal"/>
</dbReference>
<dbReference type="Gene3D" id="3.40.1440.10">
    <property type="entry name" value="GIY-YIG endonuclease"/>
    <property type="match status" value="1"/>
</dbReference>